<dbReference type="InterPro" id="IPR005493">
    <property type="entry name" value="RraA/RraA-like"/>
</dbReference>
<dbReference type="Pfam" id="PF03737">
    <property type="entry name" value="RraA-like"/>
    <property type="match status" value="1"/>
</dbReference>
<name>A0A3S0I5B2_9DEIO</name>
<evidence type="ECO:0000313" key="2">
    <source>
        <dbReference type="Proteomes" id="UP000277766"/>
    </source>
</evidence>
<dbReference type="InterPro" id="IPR036704">
    <property type="entry name" value="RraA/RraA-like_sf"/>
</dbReference>
<proteinExistence type="predicted"/>
<accession>A0A3S0I5B2</accession>
<reference evidence="1 2" key="1">
    <citation type="submission" date="2018-12" db="EMBL/GenBank/DDBJ databases">
        <title>Deinococcus radiophilus ATCC 27603 genome sequencing and assembly.</title>
        <authorList>
            <person name="Maclea K.S."/>
            <person name="Maynard C.R."/>
        </authorList>
    </citation>
    <scope>NUCLEOTIDE SEQUENCE [LARGE SCALE GENOMIC DNA]</scope>
    <source>
        <strain evidence="1 2">ATCC 27603</strain>
    </source>
</reference>
<organism evidence="1 2">
    <name type="scientific">Deinococcus radiophilus</name>
    <dbReference type="NCBI Taxonomy" id="32062"/>
    <lineage>
        <taxon>Bacteria</taxon>
        <taxon>Thermotogati</taxon>
        <taxon>Deinococcota</taxon>
        <taxon>Deinococci</taxon>
        <taxon>Deinococcales</taxon>
        <taxon>Deinococcaceae</taxon>
        <taxon>Deinococcus</taxon>
    </lineage>
</organism>
<keyword evidence="2" id="KW-1185">Reference proteome</keyword>
<dbReference type="OrthoDB" id="9784786at2"/>
<dbReference type="Proteomes" id="UP000277766">
    <property type="component" value="Unassembled WGS sequence"/>
</dbReference>
<gene>
    <name evidence="1" type="ORF">EJ104_10835</name>
</gene>
<dbReference type="AlphaFoldDB" id="A0A3S0I5B2"/>
<protein>
    <submittedName>
        <fullName evidence="1">RraA family protein</fullName>
    </submittedName>
</protein>
<evidence type="ECO:0000313" key="1">
    <source>
        <dbReference type="EMBL" id="RTR25457.1"/>
    </source>
</evidence>
<dbReference type="Gene3D" id="3.50.30.40">
    <property type="entry name" value="Ribonuclease E inhibitor RraA/RraA-like"/>
    <property type="match status" value="1"/>
</dbReference>
<dbReference type="EMBL" id="RXPE01000027">
    <property type="protein sequence ID" value="RTR25457.1"/>
    <property type="molecule type" value="Genomic_DNA"/>
</dbReference>
<comment type="caution">
    <text evidence="1">The sequence shown here is derived from an EMBL/GenBank/DDBJ whole genome shotgun (WGS) entry which is preliminary data.</text>
</comment>
<dbReference type="SUPFAM" id="SSF89562">
    <property type="entry name" value="RraA-like"/>
    <property type="match status" value="1"/>
</dbReference>
<sequence length="102" mass="10933">MEAAQFPVFVLGTSPIPGLKVPGGEWQVPVQCGGVTVHPGDLMVADSAGILCLRADQAAAQLEQAEAAQRRETAQSLTDWQQDHRRKLTQALQSTPFALPEV</sequence>